<organism evidence="2 3">
    <name type="scientific">Paracoccus niistensis</name>
    <dbReference type="NCBI Taxonomy" id="632935"/>
    <lineage>
        <taxon>Bacteria</taxon>
        <taxon>Pseudomonadati</taxon>
        <taxon>Pseudomonadota</taxon>
        <taxon>Alphaproteobacteria</taxon>
        <taxon>Rhodobacterales</taxon>
        <taxon>Paracoccaceae</taxon>
        <taxon>Paracoccus</taxon>
    </lineage>
</organism>
<comment type="caution">
    <text evidence="2">The sequence shown here is derived from an EMBL/GenBank/DDBJ whole genome shotgun (WGS) entry which is preliminary data.</text>
</comment>
<evidence type="ECO:0000313" key="3">
    <source>
        <dbReference type="Proteomes" id="UP001589799"/>
    </source>
</evidence>
<dbReference type="RefSeq" id="WP_377700169.1">
    <property type="nucleotide sequence ID" value="NZ_JBHLWE010000079.1"/>
</dbReference>
<feature type="transmembrane region" description="Helical" evidence="1">
    <location>
        <begin position="150"/>
        <end position="169"/>
    </location>
</feature>
<reference evidence="2 3" key="1">
    <citation type="submission" date="2024-09" db="EMBL/GenBank/DDBJ databases">
        <authorList>
            <person name="Sun Q."/>
            <person name="Mori K."/>
        </authorList>
    </citation>
    <scope>NUCLEOTIDE SEQUENCE [LARGE SCALE GENOMIC DNA]</scope>
    <source>
        <strain evidence="2 3">KCTC 22789</strain>
    </source>
</reference>
<accession>A0ABV6IB87</accession>
<keyword evidence="1" id="KW-0812">Transmembrane</keyword>
<feature type="transmembrane region" description="Helical" evidence="1">
    <location>
        <begin position="12"/>
        <end position="31"/>
    </location>
</feature>
<keyword evidence="1" id="KW-0472">Membrane</keyword>
<proteinExistence type="predicted"/>
<protein>
    <recommendedName>
        <fullName evidence="4">Glycosyl transferase</fullName>
    </recommendedName>
</protein>
<feature type="transmembrane region" description="Helical" evidence="1">
    <location>
        <begin position="126"/>
        <end position="144"/>
    </location>
</feature>
<dbReference type="EMBL" id="JBHLWE010000079">
    <property type="protein sequence ID" value="MFC0342553.1"/>
    <property type="molecule type" value="Genomic_DNA"/>
</dbReference>
<gene>
    <name evidence="2" type="ORF">ACFFII_17600</name>
</gene>
<evidence type="ECO:0008006" key="4">
    <source>
        <dbReference type="Google" id="ProtNLM"/>
    </source>
</evidence>
<keyword evidence="1" id="KW-1133">Transmembrane helix</keyword>
<feature type="transmembrane region" description="Helical" evidence="1">
    <location>
        <begin position="92"/>
        <end position="114"/>
    </location>
</feature>
<feature type="transmembrane region" description="Helical" evidence="1">
    <location>
        <begin position="43"/>
        <end position="61"/>
    </location>
</feature>
<feature type="non-terminal residue" evidence="2">
    <location>
        <position position="1"/>
    </location>
</feature>
<keyword evidence="3" id="KW-1185">Reference proteome</keyword>
<sequence>TEAFAHARPWWFLLALLPVLLFPWIAAPALWRAGARADWRDPGLRLCLVWGGAALLLFSLISGKQAHYLIPELPAAALLVARLSPERFPLRVPALLLAAAALAGIVVAAGLVPLGRAEALLQPRAVPVAACLLVLATCLAALRLRGLAGGAALTLGTVLSLNLLVGFTATRPLYDTHRIAAAIAPFQPAGIAFYGQSYHAEFNFAGRLTAPVATPATAGDLAAWLAAHPAGVIVARLDRDHPAWPPHETIPFRNAPYAVWHAADAPRPESSP</sequence>
<name>A0ABV6IB87_9RHOB</name>
<dbReference type="Proteomes" id="UP001589799">
    <property type="component" value="Unassembled WGS sequence"/>
</dbReference>
<evidence type="ECO:0000256" key="1">
    <source>
        <dbReference type="SAM" id="Phobius"/>
    </source>
</evidence>
<evidence type="ECO:0000313" key="2">
    <source>
        <dbReference type="EMBL" id="MFC0342553.1"/>
    </source>
</evidence>